<evidence type="ECO:0000256" key="7">
    <source>
        <dbReference type="SAM" id="SignalP"/>
    </source>
</evidence>
<dbReference type="GO" id="GO:0045735">
    <property type="term" value="F:nutrient reservoir activity"/>
    <property type="evidence" value="ECO:0007669"/>
    <property type="project" value="UniProtKB-KW"/>
</dbReference>
<dbReference type="GO" id="GO:0033095">
    <property type="term" value="C:aleurone grain"/>
    <property type="evidence" value="ECO:0007669"/>
    <property type="project" value="UniProtKB-SubCell"/>
</dbReference>
<feature type="chain" id="PRO_5035172912" description="Bifunctional inhibitor/plant lipid transfer protein/seed storage helical domain-containing protein" evidence="7">
    <location>
        <begin position="20"/>
        <end position="156"/>
    </location>
</feature>
<sequence>MKIIFILALLTLAASSSFALIDTCSQGYGQWQQWQQQQMLHPCRELLRQQCSTVALPLMQPRMWQMSSCSVMRQQCCQQLRQMAQQSRCQAICTMAQSIMHQMQQAAGFSGSYFDQTQAQAQAQAQEAMNLPSMCGIYPGHCSTPCSVATVYGGCY</sequence>
<feature type="signal peptide" evidence="7">
    <location>
        <begin position="1"/>
        <end position="19"/>
    </location>
</feature>
<evidence type="ECO:0000256" key="2">
    <source>
        <dbReference type="ARBA" id="ARBA00022729"/>
    </source>
</evidence>
<reference evidence="9" key="2">
    <citation type="submission" date="2021-02" db="EMBL/GenBank/DDBJ databases">
        <authorList>
            <person name="Kimball J.A."/>
            <person name="Haas M.W."/>
            <person name="Macchietto M."/>
            <person name="Kono T."/>
            <person name="Duquette J."/>
            <person name="Shao M."/>
        </authorList>
    </citation>
    <scope>NUCLEOTIDE SEQUENCE</scope>
    <source>
        <tissue evidence="9">Fresh leaf tissue</tissue>
    </source>
</reference>
<dbReference type="AlphaFoldDB" id="A0A8J5TAJ2"/>
<dbReference type="EMBL" id="JAAALK010000282">
    <property type="protein sequence ID" value="KAG8081487.1"/>
    <property type="molecule type" value="Genomic_DNA"/>
</dbReference>
<proteinExistence type="predicted"/>
<comment type="caution">
    <text evidence="9">The sequence shown here is derived from an EMBL/GenBank/DDBJ whole genome shotgun (WGS) entry which is preliminary data.</text>
</comment>
<keyword evidence="3" id="KW-0758">Storage protein</keyword>
<evidence type="ECO:0000259" key="8">
    <source>
        <dbReference type="SMART" id="SM00499"/>
    </source>
</evidence>
<accession>A0A8J5TAJ2</accession>
<evidence type="ECO:0000313" key="10">
    <source>
        <dbReference type="Proteomes" id="UP000729402"/>
    </source>
</evidence>
<feature type="domain" description="Bifunctional inhibitor/plant lipid transfer protein/seed storage helical" evidence="8">
    <location>
        <begin position="51"/>
        <end position="146"/>
    </location>
</feature>
<reference evidence="9" key="1">
    <citation type="journal article" date="2021" name="bioRxiv">
        <title>Whole Genome Assembly and Annotation of Northern Wild Rice, Zizania palustris L., Supports a Whole Genome Duplication in the Zizania Genus.</title>
        <authorList>
            <person name="Haas M."/>
            <person name="Kono T."/>
            <person name="Macchietto M."/>
            <person name="Millas R."/>
            <person name="McGilp L."/>
            <person name="Shao M."/>
            <person name="Duquette J."/>
            <person name="Hirsch C.N."/>
            <person name="Kimball J."/>
        </authorList>
    </citation>
    <scope>NUCLEOTIDE SEQUENCE</scope>
    <source>
        <tissue evidence="9">Fresh leaf tissue</tissue>
    </source>
</reference>
<keyword evidence="10" id="KW-1185">Reference proteome</keyword>
<name>A0A8J5TAJ2_ZIZPA</name>
<keyword evidence="2 7" id="KW-0732">Signal</keyword>
<gene>
    <name evidence="9" type="ORF">GUJ93_ZPchr0007g3323</name>
</gene>
<keyword evidence="4" id="KW-0708">Seed storage protein</keyword>
<evidence type="ECO:0000256" key="6">
    <source>
        <dbReference type="ARBA" id="ARBA00023770"/>
    </source>
</evidence>
<evidence type="ECO:0000256" key="1">
    <source>
        <dbReference type="ARBA" id="ARBA00022554"/>
    </source>
</evidence>
<comment type="function">
    <text evidence="5">Seed storage protein; serves as a source of nitrogen, carbon and sulfur for the young developing seedling.</text>
</comment>
<organism evidence="9 10">
    <name type="scientific">Zizania palustris</name>
    <name type="common">Northern wild rice</name>
    <dbReference type="NCBI Taxonomy" id="103762"/>
    <lineage>
        <taxon>Eukaryota</taxon>
        <taxon>Viridiplantae</taxon>
        <taxon>Streptophyta</taxon>
        <taxon>Embryophyta</taxon>
        <taxon>Tracheophyta</taxon>
        <taxon>Spermatophyta</taxon>
        <taxon>Magnoliopsida</taxon>
        <taxon>Liliopsida</taxon>
        <taxon>Poales</taxon>
        <taxon>Poaceae</taxon>
        <taxon>BOP clade</taxon>
        <taxon>Oryzoideae</taxon>
        <taxon>Oryzeae</taxon>
        <taxon>Zizaniinae</taxon>
        <taxon>Zizania</taxon>
    </lineage>
</organism>
<evidence type="ECO:0000313" key="9">
    <source>
        <dbReference type="EMBL" id="KAG8081487.1"/>
    </source>
</evidence>
<dbReference type="InterPro" id="IPR016140">
    <property type="entry name" value="Bifunc_inhib/LTP/seed_store"/>
</dbReference>
<dbReference type="OrthoDB" id="692815at2759"/>
<evidence type="ECO:0000256" key="5">
    <source>
        <dbReference type="ARBA" id="ARBA00023742"/>
    </source>
</evidence>
<dbReference type="InterPro" id="IPR001954">
    <property type="entry name" value="Glia_glutenin"/>
</dbReference>
<evidence type="ECO:0000256" key="4">
    <source>
        <dbReference type="ARBA" id="ARBA00023129"/>
    </source>
</evidence>
<dbReference type="PANTHER" id="PTHR33454:SF19">
    <property type="entry name" value="PROLAMIN PPROL 14P"/>
    <property type="match status" value="1"/>
</dbReference>
<dbReference type="Pfam" id="PF13016">
    <property type="entry name" value="Gliadin"/>
    <property type="match status" value="1"/>
</dbReference>
<dbReference type="SMART" id="SM00499">
    <property type="entry name" value="AAI"/>
    <property type="match status" value="1"/>
</dbReference>
<dbReference type="Proteomes" id="UP000729402">
    <property type="component" value="Unassembled WGS sequence"/>
</dbReference>
<comment type="subcellular location">
    <subcellularLocation>
        <location evidence="6">Vacuole</location>
        <location evidence="6">Aleurone grain</location>
    </subcellularLocation>
</comment>
<keyword evidence="1" id="KW-0926">Vacuole</keyword>
<evidence type="ECO:0000256" key="3">
    <source>
        <dbReference type="ARBA" id="ARBA00022761"/>
    </source>
</evidence>
<dbReference type="PANTHER" id="PTHR33454">
    <property type="entry name" value="PROLAMIN PPROL 14P"/>
    <property type="match status" value="1"/>
</dbReference>
<protein>
    <recommendedName>
        <fullName evidence="8">Bifunctional inhibitor/plant lipid transfer protein/seed storage helical domain-containing protein</fullName>
    </recommendedName>
</protein>